<feature type="transmembrane region" description="Helical" evidence="2">
    <location>
        <begin position="15"/>
        <end position="32"/>
    </location>
</feature>
<dbReference type="EMBL" id="JAPMOS010000025">
    <property type="protein sequence ID" value="KAJ4458860.1"/>
    <property type="molecule type" value="Genomic_DNA"/>
</dbReference>
<protein>
    <recommendedName>
        <fullName evidence="5">PRA1 family protein</fullName>
    </recommendedName>
</protein>
<comment type="caution">
    <text evidence="3">The sequence shown here is derived from an EMBL/GenBank/DDBJ whole genome shotgun (WGS) entry which is preliminary data.</text>
</comment>
<feature type="transmembrane region" description="Helical" evidence="2">
    <location>
        <begin position="57"/>
        <end position="76"/>
    </location>
</feature>
<evidence type="ECO:0000256" key="1">
    <source>
        <dbReference type="SAM" id="MobiDB-lite"/>
    </source>
</evidence>
<keyword evidence="2" id="KW-1133">Transmembrane helix</keyword>
<accession>A0ABQ8UI05</accession>
<evidence type="ECO:0000256" key="2">
    <source>
        <dbReference type="SAM" id="Phobius"/>
    </source>
</evidence>
<dbReference type="Proteomes" id="UP001141327">
    <property type="component" value="Unassembled WGS sequence"/>
</dbReference>
<name>A0ABQ8UI05_9EUKA</name>
<gene>
    <name evidence="3" type="ORF">PAPYR_5390</name>
</gene>
<organism evidence="3 4">
    <name type="scientific">Paratrimastix pyriformis</name>
    <dbReference type="NCBI Taxonomy" id="342808"/>
    <lineage>
        <taxon>Eukaryota</taxon>
        <taxon>Metamonada</taxon>
        <taxon>Preaxostyla</taxon>
        <taxon>Paratrimastigidae</taxon>
        <taxon>Paratrimastix</taxon>
    </lineage>
</organism>
<sequence length="105" mass="11332">MQPPEVFAFKLPFDVYFACAALTFLVTTIQSYRRAESPLLGYGVTLFVLFVRRVKPVFLLIAAGFFGLLTILHHAINNALTASSGQPTGAPAPAPGAPNPEKKNQ</sequence>
<evidence type="ECO:0000313" key="4">
    <source>
        <dbReference type="Proteomes" id="UP001141327"/>
    </source>
</evidence>
<proteinExistence type="predicted"/>
<keyword evidence="2" id="KW-0472">Membrane</keyword>
<evidence type="ECO:0008006" key="5">
    <source>
        <dbReference type="Google" id="ProtNLM"/>
    </source>
</evidence>
<keyword evidence="4" id="KW-1185">Reference proteome</keyword>
<reference evidence="3" key="1">
    <citation type="journal article" date="2022" name="bioRxiv">
        <title>Genomics of Preaxostyla Flagellates Illuminates Evolutionary Transitions and the Path Towards Mitochondrial Loss.</title>
        <authorList>
            <person name="Novak L.V.F."/>
            <person name="Treitli S.C."/>
            <person name="Pyrih J."/>
            <person name="Halakuc P."/>
            <person name="Pipaliya S.V."/>
            <person name="Vacek V."/>
            <person name="Brzon O."/>
            <person name="Soukal P."/>
            <person name="Eme L."/>
            <person name="Dacks J.B."/>
            <person name="Karnkowska A."/>
            <person name="Elias M."/>
            <person name="Hampl V."/>
        </authorList>
    </citation>
    <scope>NUCLEOTIDE SEQUENCE</scope>
    <source>
        <strain evidence="3">RCP-MX</strain>
    </source>
</reference>
<feature type="region of interest" description="Disordered" evidence="1">
    <location>
        <begin position="84"/>
        <end position="105"/>
    </location>
</feature>
<evidence type="ECO:0000313" key="3">
    <source>
        <dbReference type="EMBL" id="KAJ4458860.1"/>
    </source>
</evidence>
<keyword evidence="2" id="KW-0812">Transmembrane</keyword>